<reference evidence="2 3" key="1">
    <citation type="journal article" date="2019" name="Genome Biol. Evol.">
        <title>Day and night: Metabolic profiles and evolutionary relationships of six axenic non-marine cyanobacteria.</title>
        <authorList>
            <person name="Will S.E."/>
            <person name="Henke P."/>
            <person name="Boedeker C."/>
            <person name="Huang S."/>
            <person name="Brinkmann H."/>
            <person name="Rohde M."/>
            <person name="Jarek M."/>
            <person name="Friedl T."/>
            <person name="Seufert S."/>
            <person name="Schumacher M."/>
            <person name="Overmann J."/>
            <person name="Neumann-Schaal M."/>
            <person name="Petersen J."/>
        </authorList>
    </citation>
    <scope>NUCLEOTIDE SEQUENCE [LARGE SCALE GENOMIC DNA]</scope>
    <source>
        <strain evidence="2 3">SAG 39.79</strain>
    </source>
</reference>
<dbReference type="EMBL" id="RSCK01000003">
    <property type="protein sequence ID" value="RUT14108.1"/>
    <property type="molecule type" value="Genomic_DNA"/>
</dbReference>
<proteinExistence type="predicted"/>
<gene>
    <name evidence="2" type="ORF">DSM107010_05910</name>
</gene>
<evidence type="ECO:0008006" key="4">
    <source>
        <dbReference type="Google" id="ProtNLM"/>
    </source>
</evidence>
<keyword evidence="3" id="KW-1185">Reference proteome</keyword>
<feature type="region of interest" description="Disordered" evidence="1">
    <location>
        <begin position="134"/>
        <end position="181"/>
    </location>
</feature>
<protein>
    <recommendedName>
        <fullName evidence="4">DUF3102 domain-containing protein</fullName>
    </recommendedName>
</protein>
<evidence type="ECO:0000313" key="2">
    <source>
        <dbReference type="EMBL" id="RUT14108.1"/>
    </source>
</evidence>
<dbReference type="Proteomes" id="UP000282574">
    <property type="component" value="Unassembled WGS sequence"/>
</dbReference>
<evidence type="ECO:0000256" key="1">
    <source>
        <dbReference type="SAM" id="MobiDB-lite"/>
    </source>
</evidence>
<feature type="compositionally biased region" description="Basic and acidic residues" evidence="1">
    <location>
        <begin position="149"/>
        <end position="168"/>
    </location>
</feature>
<sequence length="360" mass="40405">MPASVSPSVRNGFDYSSLDTATSDFVRQQTGDIKVLMKRAAQDIFEVGQKLISVKSRLKHGQFGEWLYAEFAWTERTAQQFMNVARQFKNENFSDLQFAPSALYILSAPSIPEAARAEALSRAEAGENISFTTAKAIKQKHAPASTKPHPKDDRKENVETKRDSDANERSPSPSPALLPQPSLKQEIVRLLPKNQTEFSVDASPAQPQTVAIAAPQPNILVEQSEETGIWWQLGRHLLYCGDPNSREFLARVPEKPQLLFAFAPTPTWLPAIKAKTQIVVEDYLPHGRNIDQFDENLESNLLFHSNLNDAAVVCFLPIPEIISVVNRLDRRGFLADPNEKNCKKVIDYWKAGRLKVERIS</sequence>
<evidence type="ECO:0000313" key="3">
    <source>
        <dbReference type="Proteomes" id="UP000282574"/>
    </source>
</evidence>
<accession>A0AB37URU3</accession>
<dbReference type="RefSeq" id="WP_106166016.1">
    <property type="nucleotide sequence ID" value="NZ_JAVKZF010000005.1"/>
</dbReference>
<dbReference type="Pfam" id="PF11300">
    <property type="entry name" value="DUF3102"/>
    <property type="match status" value="1"/>
</dbReference>
<organism evidence="2 3">
    <name type="scientific">Chroococcidiopsis cubana SAG 39.79</name>
    <dbReference type="NCBI Taxonomy" id="388085"/>
    <lineage>
        <taxon>Bacteria</taxon>
        <taxon>Bacillati</taxon>
        <taxon>Cyanobacteriota</taxon>
        <taxon>Cyanophyceae</taxon>
        <taxon>Chroococcidiopsidales</taxon>
        <taxon>Chroococcidiopsidaceae</taxon>
        <taxon>Chroococcidiopsis</taxon>
    </lineage>
</organism>
<comment type="caution">
    <text evidence="2">The sequence shown here is derived from an EMBL/GenBank/DDBJ whole genome shotgun (WGS) entry which is preliminary data.</text>
</comment>
<name>A0AB37URU3_9CYAN</name>
<dbReference type="AlphaFoldDB" id="A0AB37URU3"/>
<dbReference type="InterPro" id="IPR021451">
    <property type="entry name" value="DUF3102"/>
</dbReference>